<evidence type="ECO:0000259" key="13">
    <source>
        <dbReference type="PROSITE" id="PS50287"/>
    </source>
</evidence>
<dbReference type="SMART" id="SM00202">
    <property type="entry name" value="SR"/>
    <property type="match status" value="9"/>
</dbReference>
<reference evidence="14" key="1">
    <citation type="submission" date="2025-08" db="UniProtKB">
        <authorList>
            <consortium name="Ensembl"/>
        </authorList>
    </citation>
    <scope>IDENTIFICATION</scope>
</reference>
<feature type="domain" description="SRCR" evidence="13">
    <location>
        <begin position="139"/>
        <end position="233"/>
    </location>
</feature>
<evidence type="ECO:0000256" key="3">
    <source>
        <dbReference type="ARBA" id="ARBA00022525"/>
    </source>
</evidence>
<dbReference type="GeneTree" id="ENSGT00940000163299"/>
<evidence type="ECO:0000256" key="9">
    <source>
        <dbReference type="ARBA" id="ARBA00023157"/>
    </source>
</evidence>
<evidence type="ECO:0000256" key="11">
    <source>
        <dbReference type="PROSITE-ProRule" id="PRU00196"/>
    </source>
</evidence>
<feature type="domain" description="SRCR" evidence="13">
    <location>
        <begin position="238"/>
        <end position="335"/>
    </location>
</feature>
<evidence type="ECO:0000256" key="10">
    <source>
        <dbReference type="ARBA" id="ARBA00023180"/>
    </source>
</evidence>
<dbReference type="InterPro" id="IPR001190">
    <property type="entry name" value="SRCR"/>
</dbReference>
<feature type="domain" description="SRCR" evidence="13">
    <location>
        <begin position="652"/>
        <end position="731"/>
    </location>
</feature>
<keyword evidence="4 12" id="KW-0812">Transmembrane</keyword>
<feature type="disulfide bond" evidence="11">
    <location>
        <begin position="819"/>
        <end position="829"/>
    </location>
</feature>
<sequence>FSSVSLFLLRSPGSKCHVINKLIEWSTNSFSPESVRLVDGAGFCSGRVEVKSNQSWASVCEADFDRQDAEVVCVEFGCGAPAALQGGLYGEGEGQTWGKEFQCKGKESRLLDCDTSDRENNTCPPGNAVGLTCSEPDDVRLVGGGSRCAGGVEWYDQGEWRIVGADDRDQKHVAAVVCRQLGCGSNVSELPGNTTRGIRFQCKGNESLLLDCDTSDRKHNTCLPGNAVGLTCSEPDDVRLVGGGSRCAGGVEWYDQGEWRTVGTDDRNQRDVAAVVCRQLGCGSTVSVPPGNNTGGIRVFCPGSESSLRECRRTYELLPGLTHYCSELSVRLVNGTTSCSGTVEVFYRGEWTRLCFSWWWRIMIEANVVCRELDCGNPVAESRGRLVEDGRRGVTLYSICRGNESSIRQCDNSRGPGVCDGKYYHHVTCSGKRLSVRLVDGAGLCSGRVEVKSNQSWASVCEADFDRQDAEIVCGELGCGAPAALQGGLYGEGEGQTWDKEFQCKGNYEKIVRLLSLSFLFSEPDDVRLVGGGSRCAGGVEWYDQGEWRTVGTDDRNQRDVAAVVCRQLGCGSTVSVAPGNTTGGIRVYCSGSESSLRECRRTYDLLPGLTVICSGNNKTHYMAKSMWTFVDPAISATPVADRCLKLSTQPFRLVNGTTSCSGTVEAFHEGEWSGLLCEADFDRQDAEVVCSEFGCGAPAALQGGLYGEGEGQTWDKEFQCKGNESLLLDCDTSDRENNTLRLLSLSFIFSEPDDVRLVGGGSRCAGGVEWYDQGEWRTVGAEDRDQKHVAAVVCRQLGCGSNVSELPGNTTRGIRVYCPGSESSLRDCWRMDYLCPGLTVICSVRLVDGTTSCSGTVEVFYRGEWSGLCISWWSIMAKVVCRELNCGNVVAESRGPLIEDGSIGVRLYSIFRGTESSIRQCDIIEGGRGFCYGGYYHHVTCSGKRLVILRDLFIHYTILPCIMFYVFLFHLNRGRDVRCN</sequence>
<name>A0A8C7SG15_ONCMY</name>
<evidence type="ECO:0000256" key="6">
    <source>
        <dbReference type="ARBA" id="ARBA00022737"/>
    </source>
</evidence>
<feature type="disulfide bond" evidence="11">
    <location>
        <begin position="590"/>
        <end position="600"/>
    </location>
</feature>
<feature type="domain" description="SRCR" evidence="13">
    <location>
        <begin position="35"/>
        <end position="134"/>
    </location>
</feature>
<dbReference type="GO" id="GO:0005886">
    <property type="term" value="C:plasma membrane"/>
    <property type="evidence" value="ECO:0007669"/>
    <property type="project" value="TreeGrafter"/>
</dbReference>
<evidence type="ECO:0000256" key="5">
    <source>
        <dbReference type="ARBA" id="ARBA00022729"/>
    </source>
</evidence>
<feature type="domain" description="SRCR" evidence="13">
    <location>
        <begin position="330"/>
        <end position="430"/>
    </location>
</feature>
<dbReference type="Ensembl" id="ENSOMYT00000072213.2">
    <property type="protein sequence ID" value="ENSOMYP00000066292.2"/>
    <property type="gene ID" value="ENSOMYG00000026774.2"/>
</dbReference>
<evidence type="ECO:0000313" key="14">
    <source>
        <dbReference type="Ensembl" id="ENSOMYP00000066292.2"/>
    </source>
</evidence>
<evidence type="ECO:0000256" key="7">
    <source>
        <dbReference type="ARBA" id="ARBA00022989"/>
    </source>
</evidence>
<dbReference type="GO" id="GO:0005615">
    <property type="term" value="C:extracellular space"/>
    <property type="evidence" value="ECO:0007669"/>
    <property type="project" value="TreeGrafter"/>
</dbReference>
<comment type="subcellular location">
    <subcellularLocation>
        <location evidence="1">Membrane</location>
        <topology evidence="1">Single-pass membrane protein</topology>
    </subcellularLocation>
    <subcellularLocation>
        <location evidence="2">Secreted</location>
    </subcellularLocation>
</comment>
<proteinExistence type="predicted"/>
<keyword evidence="15" id="KW-1185">Reference proteome</keyword>
<feature type="disulfide bond" evidence="11">
    <location>
        <begin position="202"/>
        <end position="212"/>
    </location>
</feature>
<protein>
    <recommendedName>
        <fullName evidence="13">SRCR domain-containing protein</fullName>
    </recommendedName>
</protein>
<dbReference type="Pfam" id="PF00530">
    <property type="entry name" value="SRCR"/>
    <property type="match status" value="9"/>
</dbReference>
<feature type="disulfide bond" evidence="11">
    <location>
        <begin position="400"/>
        <end position="410"/>
    </location>
</feature>
<keyword evidence="7 12" id="KW-1133">Transmembrane helix</keyword>
<feature type="domain" description="SRCR" evidence="13">
    <location>
        <begin position="756"/>
        <end position="844"/>
    </location>
</feature>
<feature type="domain" description="SRCR" evidence="13">
    <location>
        <begin position="436"/>
        <end position="567"/>
    </location>
</feature>
<feature type="transmembrane region" description="Helical" evidence="12">
    <location>
        <begin position="953"/>
        <end position="972"/>
    </location>
</feature>
<dbReference type="Gene3D" id="3.10.250.10">
    <property type="entry name" value="SRCR-like domain"/>
    <property type="match status" value="9"/>
</dbReference>
<keyword evidence="3" id="KW-0964">Secreted</keyword>
<keyword evidence="9 11" id="KW-1015">Disulfide bond</keyword>
<evidence type="ECO:0000256" key="4">
    <source>
        <dbReference type="ARBA" id="ARBA00022692"/>
    </source>
</evidence>
<evidence type="ECO:0000256" key="2">
    <source>
        <dbReference type="ARBA" id="ARBA00004613"/>
    </source>
</evidence>
<dbReference type="GO" id="GO:0031638">
    <property type="term" value="P:zymogen activation"/>
    <property type="evidence" value="ECO:0007669"/>
    <property type="project" value="TreeGrafter"/>
</dbReference>
<feature type="domain" description="SRCR" evidence="13">
    <location>
        <begin position="845"/>
        <end position="943"/>
    </location>
</feature>
<dbReference type="PANTHER" id="PTHR48071">
    <property type="entry name" value="SRCR DOMAIN-CONTAINING PROTEIN"/>
    <property type="match status" value="1"/>
</dbReference>
<evidence type="ECO:0000256" key="8">
    <source>
        <dbReference type="ARBA" id="ARBA00023136"/>
    </source>
</evidence>
<dbReference type="Proteomes" id="UP000694395">
    <property type="component" value="Unassembled WGS sequence"/>
</dbReference>
<feature type="disulfide bond" evidence="11">
    <location>
        <begin position="301"/>
        <end position="311"/>
    </location>
</feature>
<dbReference type="GO" id="GO:0004252">
    <property type="term" value="F:serine-type endopeptidase activity"/>
    <property type="evidence" value="ECO:0007669"/>
    <property type="project" value="TreeGrafter"/>
</dbReference>
<organism evidence="14 15">
    <name type="scientific">Oncorhynchus mykiss</name>
    <name type="common">Rainbow trout</name>
    <name type="synonym">Salmo gairdneri</name>
    <dbReference type="NCBI Taxonomy" id="8022"/>
    <lineage>
        <taxon>Eukaryota</taxon>
        <taxon>Metazoa</taxon>
        <taxon>Chordata</taxon>
        <taxon>Craniata</taxon>
        <taxon>Vertebrata</taxon>
        <taxon>Euteleostomi</taxon>
        <taxon>Actinopterygii</taxon>
        <taxon>Neopterygii</taxon>
        <taxon>Teleostei</taxon>
        <taxon>Protacanthopterygii</taxon>
        <taxon>Salmoniformes</taxon>
        <taxon>Salmonidae</taxon>
        <taxon>Salmoninae</taxon>
        <taxon>Oncorhynchus</taxon>
    </lineage>
</organism>
<keyword evidence="10" id="KW-0325">Glycoprotein</keyword>
<dbReference type="FunFam" id="3.10.250.10:FF:000016">
    <property type="entry name" value="Scavenger receptor cysteine-rich protein type 12"/>
    <property type="match status" value="2"/>
</dbReference>
<dbReference type="SUPFAM" id="SSF56487">
    <property type="entry name" value="SRCR-like"/>
    <property type="match status" value="9"/>
</dbReference>
<dbReference type="AlphaFoldDB" id="A0A8C7SG15"/>
<keyword evidence="5" id="KW-0732">Signal</keyword>
<evidence type="ECO:0000313" key="15">
    <source>
        <dbReference type="Proteomes" id="UP000694395"/>
    </source>
</evidence>
<keyword evidence="6" id="KW-0677">Repeat</keyword>
<dbReference type="PROSITE" id="PS50287">
    <property type="entry name" value="SRCR_2"/>
    <property type="match status" value="9"/>
</dbReference>
<reference evidence="14" key="2">
    <citation type="submission" date="2025-09" db="UniProtKB">
        <authorList>
            <consortium name="Ensembl"/>
        </authorList>
    </citation>
    <scope>IDENTIFICATION</scope>
</reference>
<feature type="disulfide bond" evidence="11">
    <location>
        <begin position="355"/>
        <end position="419"/>
    </location>
</feature>
<feature type="domain" description="SRCR" evidence="13">
    <location>
        <begin position="564"/>
        <end position="615"/>
    </location>
</feature>
<evidence type="ECO:0000256" key="12">
    <source>
        <dbReference type="SAM" id="Phobius"/>
    </source>
</evidence>
<dbReference type="PRINTS" id="PR00258">
    <property type="entry name" value="SPERACTRCPTR"/>
</dbReference>
<dbReference type="PANTHER" id="PTHR48071:SF15">
    <property type="entry name" value="SRCR DOMAIN-CONTAINING PROTEIN"/>
    <property type="match status" value="1"/>
</dbReference>
<evidence type="ECO:0000256" key="1">
    <source>
        <dbReference type="ARBA" id="ARBA00004167"/>
    </source>
</evidence>
<dbReference type="InterPro" id="IPR036772">
    <property type="entry name" value="SRCR-like_dom_sf"/>
</dbReference>
<feature type="disulfide bond" evidence="11">
    <location>
        <begin position="103"/>
        <end position="113"/>
    </location>
</feature>
<dbReference type="FunFam" id="3.10.250.10:FF:000004">
    <property type="entry name" value="Scavenger receptor cysteine-rich type 1 protein M130"/>
    <property type="match status" value="2"/>
</dbReference>
<keyword evidence="8 12" id="KW-0472">Membrane</keyword>
<accession>A0A8C7SG15</accession>
<comment type="caution">
    <text evidence="11">Lacks conserved residue(s) required for the propagation of feature annotation.</text>
</comment>
<feature type="disulfide bond" evidence="11">
    <location>
        <begin position="721"/>
        <end position="731"/>
    </location>
</feature>